<protein>
    <submittedName>
        <fullName evidence="3 4">Uncharacterized protein</fullName>
    </submittedName>
</protein>
<organism evidence="3">
    <name type="scientific">Nicotiana tabacum</name>
    <name type="common">Common tobacco</name>
    <dbReference type="NCBI Taxonomy" id="4097"/>
    <lineage>
        <taxon>Eukaryota</taxon>
        <taxon>Viridiplantae</taxon>
        <taxon>Streptophyta</taxon>
        <taxon>Embryophyta</taxon>
        <taxon>Tracheophyta</taxon>
        <taxon>Spermatophyta</taxon>
        <taxon>Magnoliopsida</taxon>
        <taxon>eudicotyledons</taxon>
        <taxon>Gunneridae</taxon>
        <taxon>Pentapetalae</taxon>
        <taxon>asterids</taxon>
        <taxon>lamiids</taxon>
        <taxon>Solanales</taxon>
        <taxon>Solanaceae</taxon>
        <taxon>Nicotianoideae</taxon>
        <taxon>Nicotianeae</taxon>
        <taxon>Nicotiana</taxon>
    </lineage>
</organism>
<dbReference type="PaxDb" id="4097-A0A1S3XS54"/>
<accession>A0A1S3XS54</accession>
<gene>
    <name evidence="3 4 5" type="primary">LOC107768115</name>
</gene>
<feature type="region of interest" description="Disordered" evidence="1">
    <location>
        <begin position="256"/>
        <end position="286"/>
    </location>
</feature>
<dbReference type="Pfam" id="PF03004">
    <property type="entry name" value="Transposase_24"/>
    <property type="match status" value="1"/>
</dbReference>
<dbReference type="PANTHER" id="PTHR33144:SF45">
    <property type="entry name" value="TRANSPOSASE TNP1_EN_SPM-LIKE DOMAIN-CONTAINING PROTEIN"/>
    <property type="match status" value="1"/>
</dbReference>
<dbReference type="GeneID" id="107768115"/>
<dbReference type="RefSeq" id="XP_016442705.1">
    <property type="nucleotide sequence ID" value="XM_016587219.1"/>
</dbReference>
<dbReference type="RefSeq" id="XP_016442707.1">
    <property type="nucleotide sequence ID" value="XM_016587221.1"/>
</dbReference>
<dbReference type="KEGG" id="nta:107768115"/>
<dbReference type="InterPro" id="IPR004252">
    <property type="entry name" value="Probable_transposase_24"/>
</dbReference>
<evidence type="ECO:0000313" key="2">
    <source>
        <dbReference type="Proteomes" id="UP000790787"/>
    </source>
</evidence>
<dbReference type="PANTHER" id="PTHR33144">
    <property type="entry name" value="OS10G0409366 PROTEIN-RELATED"/>
    <property type="match status" value="1"/>
</dbReference>
<proteinExistence type="predicted"/>
<dbReference type="RefSeq" id="XP_016442706.1">
    <property type="nucleotide sequence ID" value="XM_016587220.1"/>
</dbReference>
<evidence type="ECO:0000313" key="5">
    <source>
        <dbReference type="RefSeq" id="XP_016442707.1"/>
    </source>
</evidence>
<name>A0A1S3XS54_TOBAC</name>
<dbReference type="AlphaFoldDB" id="A0A1S3XS54"/>
<sequence length="286" mass="32206">MPKSYFNDCFNKIIKSHFCFMNIEEVAREYVYRSIAKKWATSRQKLLDEFKDPLKTKDEIMDNFPVGITRDQWTFFVNYRSKEETQNMCKRNAENRKKQTVPHTGGSKPNSRRRAEMMAETGRKPGRAQLYLVTHTKKDGSYVNEEAKEICEKIELAVSESTVDESEISPNDVVGKKLGKEHPGRVRCLGLGATPSNTFRETNLLPGNIRIVSNNVGCSSSGCQEKYNQLMNTLKAYMIMKEGSIPEQFVGIFASTPTTPRDAASGPVSPTDARRSSGASNPCDIH</sequence>
<feature type="region of interest" description="Disordered" evidence="1">
    <location>
        <begin position="87"/>
        <end position="121"/>
    </location>
</feature>
<evidence type="ECO:0000313" key="4">
    <source>
        <dbReference type="RefSeq" id="XP_016442706.1"/>
    </source>
</evidence>
<reference key="1">
    <citation type="journal article" date="2014" name="Nat. Commun.">
        <title>The tobacco genome sequence and its comparison with those of tomato and potato.</title>
        <authorList>
            <person name="Sierro N."/>
            <person name="Battey J.N."/>
            <person name="Ouadi S."/>
            <person name="Bakaher N."/>
            <person name="Bovet L."/>
            <person name="Willig A."/>
            <person name="Goepfert S."/>
            <person name="Peitsch M.C."/>
            <person name="Ivanov N.V."/>
        </authorList>
    </citation>
    <scope>NUCLEOTIDE SEQUENCE [LARGE SCALE GENOMIC DNA]</scope>
    <source>
        <strain>cv. TN90</strain>
    </source>
</reference>
<evidence type="ECO:0000313" key="3">
    <source>
        <dbReference type="RefSeq" id="XP_016442705.1"/>
    </source>
</evidence>
<dbReference type="Proteomes" id="UP000790787">
    <property type="component" value="Chromosome 11"/>
</dbReference>
<keyword evidence="2" id="KW-1185">Reference proteome</keyword>
<feature type="compositionally biased region" description="Basic and acidic residues" evidence="1">
    <location>
        <begin position="87"/>
        <end position="97"/>
    </location>
</feature>
<reference evidence="3 4" key="2">
    <citation type="submission" date="2025-04" db="UniProtKB">
        <authorList>
            <consortium name="RefSeq"/>
        </authorList>
    </citation>
    <scope>IDENTIFICATION</scope>
</reference>
<evidence type="ECO:0000256" key="1">
    <source>
        <dbReference type="SAM" id="MobiDB-lite"/>
    </source>
</evidence>